<sequence length="205" mass="22879">MPFPKRQPSSSKSSKKRVTVVLEAGKGLSSPRVVPTRSSSASLSDNESSGSESIATTLTYSASVEIVPAVSSPKKLTAAKTSEFWDRNYQGRPPVWSKKTISSSAKTRSKSFGPSEYRRRYYPLPLYSRASSSSSIDYNRMDSGRFTSRSLAREERARRRRIKSLFHAGEENESNNSPGTSQIEDEEEEEVYRGINSDDDDEDDK</sequence>
<proteinExistence type="predicted"/>
<dbReference type="AlphaFoldDB" id="A0A914QJR3"/>
<dbReference type="Proteomes" id="UP000887578">
    <property type="component" value="Unplaced"/>
</dbReference>
<feature type="compositionally biased region" description="Polar residues" evidence="1">
    <location>
        <begin position="99"/>
        <end position="112"/>
    </location>
</feature>
<dbReference type="WBParaSite" id="PDA_v2.g29879.t1">
    <property type="protein sequence ID" value="PDA_v2.g29879.t1"/>
    <property type="gene ID" value="PDA_v2.g29879"/>
</dbReference>
<evidence type="ECO:0000256" key="1">
    <source>
        <dbReference type="SAM" id="MobiDB-lite"/>
    </source>
</evidence>
<evidence type="ECO:0000313" key="3">
    <source>
        <dbReference type="WBParaSite" id="PDA_v2.g29879.t1"/>
    </source>
</evidence>
<organism evidence="2 3">
    <name type="scientific">Panagrolaimus davidi</name>
    <dbReference type="NCBI Taxonomy" id="227884"/>
    <lineage>
        <taxon>Eukaryota</taxon>
        <taxon>Metazoa</taxon>
        <taxon>Ecdysozoa</taxon>
        <taxon>Nematoda</taxon>
        <taxon>Chromadorea</taxon>
        <taxon>Rhabditida</taxon>
        <taxon>Tylenchina</taxon>
        <taxon>Panagrolaimomorpha</taxon>
        <taxon>Panagrolaimoidea</taxon>
        <taxon>Panagrolaimidae</taxon>
        <taxon>Panagrolaimus</taxon>
    </lineage>
</organism>
<evidence type="ECO:0000313" key="2">
    <source>
        <dbReference type="Proteomes" id="UP000887578"/>
    </source>
</evidence>
<reference evidence="3" key="1">
    <citation type="submission" date="2022-11" db="UniProtKB">
        <authorList>
            <consortium name="WormBaseParasite"/>
        </authorList>
    </citation>
    <scope>IDENTIFICATION</scope>
</reference>
<keyword evidence="2" id="KW-1185">Reference proteome</keyword>
<feature type="region of interest" description="Disordered" evidence="1">
    <location>
        <begin position="130"/>
        <end position="205"/>
    </location>
</feature>
<feature type="region of interest" description="Disordered" evidence="1">
    <location>
        <begin position="71"/>
        <end position="115"/>
    </location>
</feature>
<feature type="region of interest" description="Disordered" evidence="1">
    <location>
        <begin position="1"/>
        <end position="52"/>
    </location>
</feature>
<feature type="compositionally biased region" description="Low complexity" evidence="1">
    <location>
        <begin position="29"/>
        <end position="52"/>
    </location>
</feature>
<name>A0A914QJR3_9BILA</name>
<protein>
    <submittedName>
        <fullName evidence="3">Uncharacterized protein</fullName>
    </submittedName>
</protein>
<accession>A0A914QJR3</accession>